<proteinExistence type="predicted"/>
<name>A0A0F9R892_9ZZZZ</name>
<dbReference type="GO" id="GO:0006779">
    <property type="term" value="P:porphyrin-containing compound biosynthetic process"/>
    <property type="evidence" value="ECO:0007669"/>
    <property type="project" value="InterPro"/>
</dbReference>
<evidence type="ECO:0000313" key="2">
    <source>
        <dbReference type="EMBL" id="KKN51034.1"/>
    </source>
</evidence>
<gene>
    <name evidence="2" type="ORF">LCGC14_0626860</name>
</gene>
<dbReference type="PANTHER" id="PTHR47099">
    <property type="entry name" value="METHYLCOBAMIDE:COM METHYLTRANSFERASE MTBA"/>
    <property type="match status" value="1"/>
</dbReference>
<accession>A0A0F9R892</accession>
<dbReference type="InterPro" id="IPR038071">
    <property type="entry name" value="UROD/MetE-like_sf"/>
</dbReference>
<reference evidence="2" key="1">
    <citation type="journal article" date="2015" name="Nature">
        <title>Complex archaea that bridge the gap between prokaryotes and eukaryotes.</title>
        <authorList>
            <person name="Spang A."/>
            <person name="Saw J.H."/>
            <person name="Jorgensen S.L."/>
            <person name="Zaremba-Niedzwiedzka K."/>
            <person name="Martijn J."/>
            <person name="Lind A.E."/>
            <person name="van Eijk R."/>
            <person name="Schleper C."/>
            <person name="Guy L."/>
            <person name="Ettema T.J."/>
        </authorList>
    </citation>
    <scope>NUCLEOTIDE SEQUENCE</scope>
</reference>
<dbReference type="InterPro" id="IPR000257">
    <property type="entry name" value="Uroporphyrinogen_deCOase"/>
</dbReference>
<organism evidence="2">
    <name type="scientific">marine sediment metagenome</name>
    <dbReference type="NCBI Taxonomy" id="412755"/>
    <lineage>
        <taxon>unclassified sequences</taxon>
        <taxon>metagenomes</taxon>
        <taxon>ecological metagenomes</taxon>
    </lineage>
</organism>
<feature type="domain" description="Uroporphyrinogen decarboxylase (URO-D)" evidence="1">
    <location>
        <begin position="6"/>
        <end position="335"/>
    </location>
</feature>
<dbReference type="EMBL" id="LAZR01001083">
    <property type="protein sequence ID" value="KKN51034.1"/>
    <property type="molecule type" value="Genomic_DNA"/>
</dbReference>
<sequence>MKNSLQRVLTTIGHKEPDKVPLFLLVTTHGAKELHMSIKEYFSKAENVVKGQLLLQEKYNNDCINTTFYGAIDFEAWGGNVRFFEDGPPNSGKPIVKHKEDIKTLNIPIIEENECLNKVVRAIELLKSEVKDEIPIIGFIVSPFSLPIMQMGFKDYIELLYEDRDLFNNLMKKNTEFGIEWANTQINAGATAICYFDPMSSPTIIPRELYLETGFKIANETIAKINGPTATHLASGRTLPIIEDIAKTGTNILGVSALDDLSTVKRACRNKLTILGNLNGIEMCNWTQKQAEIIVKETISQAGQGGGFILSDNHGEIPFQVPENVLHAITEALEKWGNYPLDWIGDEGQ</sequence>
<comment type="caution">
    <text evidence="2">The sequence shown here is derived from an EMBL/GenBank/DDBJ whole genome shotgun (WGS) entry which is preliminary data.</text>
</comment>
<protein>
    <recommendedName>
        <fullName evidence="1">Uroporphyrinogen decarboxylase (URO-D) domain-containing protein</fullName>
    </recommendedName>
</protein>
<dbReference type="InterPro" id="IPR052024">
    <property type="entry name" value="Methanogen_methyltrans"/>
</dbReference>
<dbReference type="GO" id="GO:0004853">
    <property type="term" value="F:uroporphyrinogen decarboxylase activity"/>
    <property type="evidence" value="ECO:0007669"/>
    <property type="project" value="InterPro"/>
</dbReference>
<dbReference type="CDD" id="cd03465">
    <property type="entry name" value="URO-D_like"/>
    <property type="match status" value="1"/>
</dbReference>
<dbReference type="SUPFAM" id="SSF51726">
    <property type="entry name" value="UROD/MetE-like"/>
    <property type="match status" value="1"/>
</dbReference>
<dbReference type="AlphaFoldDB" id="A0A0F9R892"/>
<dbReference type="Pfam" id="PF01208">
    <property type="entry name" value="URO-D"/>
    <property type="match status" value="1"/>
</dbReference>
<dbReference type="Gene3D" id="3.20.20.210">
    <property type="match status" value="1"/>
</dbReference>
<dbReference type="PANTHER" id="PTHR47099:SF1">
    <property type="entry name" value="METHYLCOBAMIDE:COM METHYLTRANSFERASE MTBA"/>
    <property type="match status" value="1"/>
</dbReference>
<evidence type="ECO:0000259" key="1">
    <source>
        <dbReference type="Pfam" id="PF01208"/>
    </source>
</evidence>